<dbReference type="Gene3D" id="3.30.420.40">
    <property type="match status" value="2"/>
</dbReference>
<sequence length="385" mass="41140">MSAERPVRRQRDVLATILAHGPTSRSDVAKMLGLTQASAAKLVSELIEEGLIREGAAEPKGGRGRPRIPLHVIPDAWQIIALRIGPIQVTTTLVNLAGEVLESHREVHGGGQRALDVAFQGIERMQAAATARILGLGAIAGGWVEPATGVVRRFNDLSWWDVPLRDILREKVDVPVHVDSVVRAHANGDLVYGRAKGAPDFLHVFIGQLLQVAQVAESRVLVGPSGYGGDLSGWLVGDLDGTAHRAEGVLKDSVVLARAVQRGVIDPSGTYDDLTQIALEPGARGHAANRLLIERARLAGRLVADVAGFFSAQDVVVSSGVTATPQSIDALVNEFETRLVGLPRPRLHIDPDWRVPIGNSAAAMVVQRELLAPVPDEETSKDLES</sequence>
<dbReference type="InterPro" id="IPR000600">
    <property type="entry name" value="ROK"/>
</dbReference>
<comment type="similarity">
    <text evidence="1">Belongs to the ROK (NagC/XylR) family.</text>
</comment>
<dbReference type="STRING" id="686624.SAMN04488242_0382"/>
<dbReference type="Gene3D" id="1.10.10.10">
    <property type="entry name" value="Winged helix-like DNA-binding domain superfamily/Winged helix DNA-binding domain"/>
    <property type="match status" value="1"/>
</dbReference>
<dbReference type="Proteomes" id="UP000199475">
    <property type="component" value="Unassembled WGS sequence"/>
</dbReference>
<organism evidence="3 4">
    <name type="scientific">Tessaracoccus oleiagri</name>
    <dbReference type="NCBI Taxonomy" id="686624"/>
    <lineage>
        <taxon>Bacteria</taxon>
        <taxon>Bacillati</taxon>
        <taxon>Actinomycetota</taxon>
        <taxon>Actinomycetes</taxon>
        <taxon>Propionibacteriales</taxon>
        <taxon>Propionibacteriaceae</taxon>
        <taxon>Tessaracoccus</taxon>
    </lineage>
</organism>
<evidence type="ECO:0000259" key="2">
    <source>
        <dbReference type="Pfam" id="PF12802"/>
    </source>
</evidence>
<dbReference type="PANTHER" id="PTHR18964">
    <property type="entry name" value="ROK (REPRESSOR, ORF, KINASE) FAMILY"/>
    <property type="match status" value="1"/>
</dbReference>
<keyword evidence="4" id="KW-1185">Reference proteome</keyword>
<dbReference type="SUPFAM" id="SSF46785">
    <property type="entry name" value="Winged helix' DNA-binding domain"/>
    <property type="match status" value="1"/>
</dbReference>
<dbReference type="AlphaFoldDB" id="A0A1G9HL95"/>
<keyword evidence="3" id="KW-0808">Transferase</keyword>
<evidence type="ECO:0000313" key="3">
    <source>
        <dbReference type="EMBL" id="SDL13655.1"/>
    </source>
</evidence>
<dbReference type="RefSeq" id="WP_093248449.1">
    <property type="nucleotide sequence ID" value="NZ_FNGP01000001.1"/>
</dbReference>
<reference evidence="3 4" key="1">
    <citation type="submission" date="2016-10" db="EMBL/GenBank/DDBJ databases">
        <authorList>
            <person name="de Groot N.N."/>
        </authorList>
    </citation>
    <scope>NUCLEOTIDE SEQUENCE [LARGE SCALE GENOMIC DNA]</scope>
    <source>
        <strain evidence="3 4">CGMCC 1.9159</strain>
    </source>
</reference>
<dbReference type="InterPro" id="IPR036388">
    <property type="entry name" value="WH-like_DNA-bd_sf"/>
</dbReference>
<dbReference type="InterPro" id="IPR036390">
    <property type="entry name" value="WH_DNA-bd_sf"/>
</dbReference>
<dbReference type="EMBL" id="FNGP01000001">
    <property type="protein sequence ID" value="SDL13655.1"/>
    <property type="molecule type" value="Genomic_DNA"/>
</dbReference>
<dbReference type="InterPro" id="IPR000835">
    <property type="entry name" value="HTH_MarR-typ"/>
</dbReference>
<accession>A0A1G9HL95</accession>
<protein>
    <submittedName>
        <fullName evidence="3">Sugar kinase of the NBD/HSP70 family, may contain an N-terminal HTH domain</fullName>
    </submittedName>
</protein>
<dbReference type="Pfam" id="PF12802">
    <property type="entry name" value="MarR_2"/>
    <property type="match status" value="1"/>
</dbReference>
<evidence type="ECO:0000313" key="4">
    <source>
        <dbReference type="Proteomes" id="UP000199475"/>
    </source>
</evidence>
<dbReference type="OrthoDB" id="3189808at2"/>
<proteinExistence type="inferred from homology"/>
<dbReference type="PANTHER" id="PTHR18964:SF149">
    <property type="entry name" value="BIFUNCTIONAL UDP-N-ACETYLGLUCOSAMINE 2-EPIMERASE_N-ACETYLMANNOSAMINE KINASE"/>
    <property type="match status" value="1"/>
</dbReference>
<feature type="domain" description="HTH marR-type" evidence="2">
    <location>
        <begin position="9"/>
        <end position="63"/>
    </location>
</feature>
<name>A0A1G9HL95_9ACTN</name>
<dbReference type="SUPFAM" id="SSF53067">
    <property type="entry name" value="Actin-like ATPase domain"/>
    <property type="match status" value="1"/>
</dbReference>
<dbReference type="InterPro" id="IPR043129">
    <property type="entry name" value="ATPase_NBD"/>
</dbReference>
<gene>
    <name evidence="3" type="ORF">SAMN04488242_0382</name>
</gene>
<dbReference type="Pfam" id="PF00480">
    <property type="entry name" value="ROK"/>
    <property type="match status" value="1"/>
</dbReference>
<keyword evidence="3" id="KW-0418">Kinase</keyword>
<dbReference type="GO" id="GO:0016301">
    <property type="term" value="F:kinase activity"/>
    <property type="evidence" value="ECO:0007669"/>
    <property type="project" value="UniProtKB-KW"/>
</dbReference>
<evidence type="ECO:0000256" key="1">
    <source>
        <dbReference type="ARBA" id="ARBA00006479"/>
    </source>
</evidence>